<reference evidence="3" key="1">
    <citation type="journal article" date="2011" name="Proc. Natl. Acad. Sci. U.S.A.">
        <title>Obligate biotrophy features unraveled by the genomic analysis of rust fungi.</title>
        <authorList>
            <person name="Duplessis S."/>
            <person name="Cuomo C.A."/>
            <person name="Lin Y.-C."/>
            <person name="Aerts A."/>
            <person name="Tisserant E."/>
            <person name="Veneault-Fourrey C."/>
            <person name="Joly D.L."/>
            <person name="Hacquard S."/>
            <person name="Amselem J."/>
            <person name="Cantarel B.L."/>
            <person name="Chiu R."/>
            <person name="Coutinho P.M."/>
            <person name="Feau N."/>
            <person name="Field M."/>
            <person name="Frey P."/>
            <person name="Gelhaye E."/>
            <person name="Goldberg J."/>
            <person name="Grabherr M.G."/>
            <person name="Kodira C.D."/>
            <person name="Kohler A."/>
            <person name="Kuees U."/>
            <person name="Lindquist E.A."/>
            <person name="Lucas S.M."/>
            <person name="Mago R."/>
            <person name="Mauceli E."/>
            <person name="Morin E."/>
            <person name="Murat C."/>
            <person name="Pangilinan J.L."/>
            <person name="Park R."/>
            <person name="Pearson M."/>
            <person name="Quesneville H."/>
            <person name="Rouhier N."/>
            <person name="Sakthikumar S."/>
            <person name="Salamov A.A."/>
            <person name="Schmutz J."/>
            <person name="Selles B."/>
            <person name="Shapiro H."/>
            <person name="Tanguay P."/>
            <person name="Tuskan G.A."/>
            <person name="Henrissat B."/>
            <person name="Van de Peer Y."/>
            <person name="Rouze P."/>
            <person name="Ellis J.G."/>
            <person name="Dodds P.N."/>
            <person name="Schein J.E."/>
            <person name="Zhong S."/>
            <person name="Hamelin R.C."/>
            <person name="Grigoriev I.V."/>
            <person name="Szabo L.J."/>
            <person name="Martin F."/>
        </authorList>
    </citation>
    <scope>NUCLEOTIDE SEQUENCE [LARGE SCALE GENOMIC DNA]</scope>
    <source>
        <strain evidence="3">98AG31 / pathotype 3-4-7</strain>
    </source>
</reference>
<keyword evidence="3" id="KW-1185">Reference proteome</keyword>
<evidence type="ECO:0000256" key="1">
    <source>
        <dbReference type="SAM" id="MobiDB-lite"/>
    </source>
</evidence>
<dbReference type="RefSeq" id="XP_007415535.1">
    <property type="nucleotide sequence ID" value="XM_007415473.1"/>
</dbReference>
<name>F4S2I6_MELLP</name>
<dbReference type="GeneID" id="18924324"/>
<dbReference type="VEuPathDB" id="FungiDB:MELLADRAFT_111248"/>
<dbReference type="InParanoid" id="F4S2I6"/>
<organism evidence="3">
    <name type="scientific">Melampsora larici-populina (strain 98AG31 / pathotype 3-4-7)</name>
    <name type="common">Poplar leaf rust fungus</name>
    <dbReference type="NCBI Taxonomy" id="747676"/>
    <lineage>
        <taxon>Eukaryota</taxon>
        <taxon>Fungi</taxon>
        <taxon>Dikarya</taxon>
        <taxon>Basidiomycota</taxon>
        <taxon>Pucciniomycotina</taxon>
        <taxon>Pucciniomycetes</taxon>
        <taxon>Pucciniales</taxon>
        <taxon>Melampsoraceae</taxon>
        <taxon>Melampsora</taxon>
    </lineage>
</organism>
<evidence type="ECO:0000313" key="2">
    <source>
        <dbReference type="EMBL" id="EGG01185.1"/>
    </source>
</evidence>
<dbReference type="HOGENOM" id="CLU_2134073_0_0_1"/>
<dbReference type="EMBL" id="GL883140">
    <property type="protein sequence ID" value="EGG01185.1"/>
    <property type="molecule type" value="Genomic_DNA"/>
</dbReference>
<dbReference type="AlphaFoldDB" id="F4S2I6"/>
<proteinExistence type="predicted"/>
<gene>
    <name evidence="2" type="ORF">MELLADRAFT_111248</name>
</gene>
<dbReference type="Proteomes" id="UP000001072">
    <property type="component" value="Unassembled WGS sequence"/>
</dbReference>
<feature type="compositionally biased region" description="Polar residues" evidence="1">
    <location>
        <begin position="48"/>
        <end position="82"/>
    </location>
</feature>
<feature type="region of interest" description="Disordered" evidence="1">
    <location>
        <begin position="1"/>
        <end position="82"/>
    </location>
</feature>
<feature type="compositionally biased region" description="Polar residues" evidence="1">
    <location>
        <begin position="1"/>
        <end position="41"/>
    </location>
</feature>
<accession>F4S2I6</accession>
<evidence type="ECO:0000313" key="3">
    <source>
        <dbReference type="Proteomes" id="UP000001072"/>
    </source>
</evidence>
<dbReference type="KEGG" id="mlr:MELLADRAFT_111248"/>
<sequence>MLTSGIPNSSTQQHSDSMTNPERPTTETSMEATNKTGQLSTALAGPTEATQSSSRTSKNVPTVNRPTSPSKGTTLGEQLDSETNLPISSGCVSLLSGTPANNVPGTIRNYQIL</sequence>
<protein>
    <submittedName>
        <fullName evidence="2">Uncharacterized protein</fullName>
    </submittedName>
</protein>